<dbReference type="PANTHER" id="PTHR27002:SF861">
    <property type="entry name" value="CYSTEINE-RICH RECEPTOR-LIKE PROTEIN KINASE 14 ISOFORM X1"/>
    <property type="match status" value="1"/>
</dbReference>
<keyword evidence="5" id="KW-0732">Signal</keyword>
<gene>
    <name evidence="17" type="ORF">V6N11_024168</name>
</gene>
<feature type="transmembrane region" description="Helical" evidence="14">
    <location>
        <begin position="273"/>
        <end position="294"/>
    </location>
</feature>
<evidence type="ECO:0000259" key="15">
    <source>
        <dbReference type="PROSITE" id="PS50011"/>
    </source>
</evidence>
<dbReference type="InterPro" id="IPR002902">
    <property type="entry name" value="GNK2"/>
</dbReference>
<evidence type="ECO:0000256" key="11">
    <source>
        <dbReference type="ARBA" id="ARBA00023136"/>
    </source>
</evidence>
<keyword evidence="2" id="KW-0723">Serine/threonine-protein kinase</keyword>
<evidence type="ECO:0000259" key="16">
    <source>
        <dbReference type="PROSITE" id="PS51473"/>
    </source>
</evidence>
<evidence type="ECO:0000256" key="8">
    <source>
        <dbReference type="ARBA" id="ARBA00022777"/>
    </source>
</evidence>
<evidence type="ECO:0000313" key="17">
    <source>
        <dbReference type="EMBL" id="KAK8481947.1"/>
    </source>
</evidence>
<evidence type="ECO:0000256" key="14">
    <source>
        <dbReference type="SAM" id="Phobius"/>
    </source>
</evidence>
<dbReference type="EMBL" id="JBBPBN010000831">
    <property type="protein sequence ID" value="KAK8481947.1"/>
    <property type="molecule type" value="Genomic_DNA"/>
</dbReference>
<feature type="compositionally biased region" description="Pro residues" evidence="13">
    <location>
        <begin position="237"/>
        <end position="252"/>
    </location>
</feature>
<keyword evidence="4 14" id="KW-0812">Transmembrane</keyword>
<feature type="domain" description="Gnk2-homologous" evidence="16">
    <location>
        <begin position="117"/>
        <end position="225"/>
    </location>
</feature>
<evidence type="ECO:0000256" key="9">
    <source>
        <dbReference type="ARBA" id="ARBA00022840"/>
    </source>
</evidence>
<feature type="domain" description="Protein kinase" evidence="15">
    <location>
        <begin position="329"/>
        <end position="593"/>
    </location>
</feature>
<keyword evidence="8" id="KW-0418">Kinase</keyword>
<accession>A0ABR1ZNL7</accession>
<dbReference type="Gene3D" id="3.30.200.20">
    <property type="entry name" value="Phosphorylase Kinase, domain 1"/>
    <property type="match status" value="1"/>
</dbReference>
<evidence type="ECO:0000256" key="1">
    <source>
        <dbReference type="ARBA" id="ARBA00004167"/>
    </source>
</evidence>
<dbReference type="CDD" id="cd23509">
    <property type="entry name" value="Gnk2-like"/>
    <property type="match status" value="2"/>
</dbReference>
<comment type="subcellular location">
    <subcellularLocation>
        <location evidence="1">Membrane</location>
        <topology evidence="1">Single-pass membrane protein</topology>
    </subcellularLocation>
</comment>
<feature type="domain" description="Gnk2-homologous" evidence="16">
    <location>
        <begin position="6"/>
        <end position="111"/>
    </location>
</feature>
<reference evidence="17 18" key="1">
    <citation type="journal article" date="2024" name="G3 (Bethesda)">
        <title>Genome assembly of Hibiscus sabdariffa L. provides insights into metabolisms of medicinal natural products.</title>
        <authorList>
            <person name="Kim T."/>
        </authorList>
    </citation>
    <scope>NUCLEOTIDE SEQUENCE [LARGE SCALE GENOMIC DNA]</scope>
    <source>
        <strain evidence="17">TK-2024</strain>
        <tissue evidence="17">Old leaves</tissue>
    </source>
</reference>
<evidence type="ECO:0000256" key="2">
    <source>
        <dbReference type="ARBA" id="ARBA00022527"/>
    </source>
</evidence>
<feature type="region of interest" description="Disordered" evidence="13">
    <location>
        <begin position="563"/>
        <end position="593"/>
    </location>
</feature>
<dbReference type="Pfam" id="PF01657">
    <property type="entry name" value="Stress-antifung"/>
    <property type="match status" value="2"/>
</dbReference>
<evidence type="ECO:0000256" key="3">
    <source>
        <dbReference type="ARBA" id="ARBA00022679"/>
    </source>
</evidence>
<proteinExistence type="predicted"/>
<keyword evidence="3" id="KW-0808">Transferase</keyword>
<dbReference type="Gene3D" id="3.30.430.20">
    <property type="entry name" value="Gnk2 domain, C-X8-C-X2-C motif"/>
    <property type="match status" value="2"/>
</dbReference>
<dbReference type="Pfam" id="PF07714">
    <property type="entry name" value="PK_Tyr_Ser-Thr"/>
    <property type="match status" value="2"/>
</dbReference>
<keyword evidence="6" id="KW-0677">Repeat</keyword>
<keyword evidence="7" id="KW-0547">Nucleotide-binding</keyword>
<sequence length="593" mass="65358">MGISLVAAAPRCYDTGNFTTNGTYGKNRDLILASLPPNVSANGGLFHATIGQSPHKVYALGMCIQGDTSDRCSRCLNFTIHDLIASCPNQKEALSWGGDLLCLVRYANHSFYGILELDPMEASYNTGDITSNLTEFDKVWDSLMDSVVRKASNGSSSLKYATGEADVTLFQKIYALMQCTPDLSKMDCDSCLRNSASTFQNLYHGKQGGYVRRPNCYFRWDLYPFYVSNASTTASLSPPPPPATPPPPPASPPSQSVDSQIRKEEGGISSRSLIIIVVPSVIFMAVLVILGVVLPKRIRKKKQNDQNNKIHVESLQIDFNAVRVATENFTDANMLGRGGFGPVYKGKLEDGRIVAIKRLSENSGQGIREFKNEVILLAKLQHRNLVKLLGFSLEQKERVLIYEFLPNSSLDNFIFNPVKRLLLNWDKSKIAGTFGYMAPEYAWHGQYSVKSDVYGFGVLVLEIISGHKIISFSNQAGDSLPTYAWRNWNEGTALEVVDPILRDGSRSEIMRCIHLGLLCVQENIADRPTMATVIVMLSSYSTSLPVPSRPAFCMNSTMDTATMSDSSSLSNQSKREATQASVNEASISELDPR</sequence>
<keyword evidence="12" id="KW-0675">Receptor</keyword>
<evidence type="ECO:0000256" key="12">
    <source>
        <dbReference type="ARBA" id="ARBA00023170"/>
    </source>
</evidence>
<feature type="region of interest" description="Disordered" evidence="13">
    <location>
        <begin position="234"/>
        <end position="262"/>
    </location>
</feature>
<keyword evidence="18" id="KW-1185">Reference proteome</keyword>
<dbReference type="PANTHER" id="PTHR27002">
    <property type="entry name" value="RECEPTOR-LIKE SERINE/THREONINE-PROTEIN KINASE SD1-8"/>
    <property type="match status" value="1"/>
</dbReference>
<evidence type="ECO:0000256" key="10">
    <source>
        <dbReference type="ARBA" id="ARBA00022989"/>
    </source>
</evidence>
<evidence type="ECO:0000256" key="4">
    <source>
        <dbReference type="ARBA" id="ARBA00022692"/>
    </source>
</evidence>
<keyword evidence="10 14" id="KW-1133">Transmembrane helix</keyword>
<dbReference type="PROSITE" id="PS51473">
    <property type="entry name" value="GNK2"/>
    <property type="match status" value="2"/>
</dbReference>
<evidence type="ECO:0000256" key="6">
    <source>
        <dbReference type="ARBA" id="ARBA00022737"/>
    </source>
</evidence>
<dbReference type="InterPro" id="IPR001245">
    <property type="entry name" value="Ser-Thr/Tyr_kinase_cat_dom"/>
</dbReference>
<dbReference type="InterPro" id="IPR038408">
    <property type="entry name" value="GNK2_sf"/>
</dbReference>
<dbReference type="PROSITE" id="PS50011">
    <property type="entry name" value="PROTEIN_KINASE_DOM"/>
    <property type="match status" value="1"/>
</dbReference>
<dbReference type="Gene3D" id="1.10.510.10">
    <property type="entry name" value="Transferase(Phosphotransferase) domain 1"/>
    <property type="match status" value="1"/>
</dbReference>
<name>A0ABR1ZNL7_9ROSI</name>
<comment type="caution">
    <text evidence="17">The sequence shown here is derived from an EMBL/GenBank/DDBJ whole genome shotgun (WGS) entry which is preliminary data.</text>
</comment>
<keyword evidence="11 14" id="KW-0472">Membrane</keyword>
<protein>
    <submittedName>
        <fullName evidence="17">Uncharacterized protein</fullName>
    </submittedName>
</protein>
<evidence type="ECO:0000256" key="5">
    <source>
        <dbReference type="ARBA" id="ARBA00022729"/>
    </source>
</evidence>
<evidence type="ECO:0000256" key="7">
    <source>
        <dbReference type="ARBA" id="ARBA00022741"/>
    </source>
</evidence>
<evidence type="ECO:0000313" key="18">
    <source>
        <dbReference type="Proteomes" id="UP001396334"/>
    </source>
</evidence>
<dbReference type="SUPFAM" id="SSF56112">
    <property type="entry name" value="Protein kinase-like (PK-like)"/>
    <property type="match status" value="1"/>
</dbReference>
<dbReference type="InterPro" id="IPR000719">
    <property type="entry name" value="Prot_kinase_dom"/>
</dbReference>
<organism evidence="17 18">
    <name type="scientific">Hibiscus sabdariffa</name>
    <name type="common">roselle</name>
    <dbReference type="NCBI Taxonomy" id="183260"/>
    <lineage>
        <taxon>Eukaryota</taxon>
        <taxon>Viridiplantae</taxon>
        <taxon>Streptophyta</taxon>
        <taxon>Embryophyta</taxon>
        <taxon>Tracheophyta</taxon>
        <taxon>Spermatophyta</taxon>
        <taxon>Magnoliopsida</taxon>
        <taxon>eudicotyledons</taxon>
        <taxon>Gunneridae</taxon>
        <taxon>Pentapetalae</taxon>
        <taxon>rosids</taxon>
        <taxon>malvids</taxon>
        <taxon>Malvales</taxon>
        <taxon>Malvaceae</taxon>
        <taxon>Malvoideae</taxon>
        <taxon>Hibiscus</taxon>
    </lineage>
</organism>
<keyword evidence="9" id="KW-0067">ATP-binding</keyword>
<evidence type="ECO:0000256" key="13">
    <source>
        <dbReference type="SAM" id="MobiDB-lite"/>
    </source>
</evidence>
<dbReference type="InterPro" id="IPR011009">
    <property type="entry name" value="Kinase-like_dom_sf"/>
</dbReference>
<dbReference type="Proteomes" id="UP001396334">
    <property type="component" value="Unassembled WGS sequence"/>
</dbReference>